<protein>
    <submittedName>
        <fullName evidence="2">Uncharacterized protein</fullName>
    </submittedName>
</protein>
<feature type="transmembrane region" description="Helical" evidence="1">
    <location>
        <begin position="39"/>
        <end position="59"/>
    </location>
</feature>
<sequence>MDTLITFFLKYLLAPILVVFLILILKFSKIKKKLRMKKVIFFILVSLLILALPALYGLLGYEFVWGGLLITALTYLFLGIGMVFYTKSKAFSTFGLIDKSGDKTYFLIVIAAIVILSAWVYYLIFYKISGLPYSVWAMSTVLWFIVPIFFVIARDSFLKISPPFYKSWRVEHDTNSDLYWDKIDTFTLIQVTVKVKRSPTDKDYSSFMVKLPTEVILGKWFNRFIEDQNVRFPQDVIKTEDESGDEMGWIFYTSKWFKFPLFTRVLDAEKTGTENNITNTQTIFVRRIKIKEDEN</sequence>
<keyword evidence="1" id="KW-0472">Membrane</keyword>
<name>A0ABP3B2N8_9FLAO</name>
<organism evidence="2 3">
    <name type="scientific">Cellulophaga geojensis KL-A</name>
    <dbReference type="NCBI Taxonomy" id="1328323"/>
    <lineage>
        <taxon>Bacteria</taxon>
        <taxon>Pseudomonadati</taxon>
        <taxon>Bacteroidota</taxon>
        <taxon>Flavobacteriia</taxon>
        <taxon>Flavobacteriales</taxon>
        <taxon>Flavobacteriaceae</taxon>
        <taxon>Cellulophaga</taxon>
    </lineage>
</organism>
<feature type="transmembrane region" description="Helical" evidence="1">
    <location>
        <begin position="131"/>
        <end position="153"/>
    </location>
</feature>
<evidence type="ECO:0000313" key="2">
    <source>
        <dbReference type="EMBL" id="EWH10548.1"/>
    </source>
</evidence>
<dbReference type="InterPro" id="IPR035177">
    <property type="entry name" value="TssN"/>
</dbReference>
<feature type="transmembrane region" description="Helical" evidence="1">
    <location>
        <begin position="105"/>
        <end position="125"/>
    </location>
</feature>
<evidence type="ECO:0000313" key="3">
    <source>
        <dbReference type="Proteomes" id="UP000019275"/>
    </source>
</evidence>
<feature type="transmembrane region" description="Helical" evidence="1">
    <location>
        <begin position="65"/>
        <end position="85"/>
    </location>
</feature>
<dbReference type="RefSeq" id="WP_034647147.1">
    <property type="nucleotide sequence ID" value="NZ_ARZX01000034.1"/>
</dbReference>
<proteinExistence type="predicted"/>
<reference evidence="2 3" key="1">
    <citation type="journal article" date="2014" name="Genome Announc.">
        <title>Draft Genome Sequence of the Carrageenan-Degrading Bacterium Cellulophaga sp. Strain KL-A, Isolated from Decaying Marine Algae.</title>
        <authorList>
            <person name="Shan D."/>
            <person name="Ying J."/>
            <person name="Li X."/>
            <person name="Gao Z."/>
            <person name="Wei G."/>
            <person name="Shao Z."/>
        </authorList>
    </citation>
    <scope>NUCLEOTIDE SEQUENCE [LARGE SCALE GENOMIC DNA]</scope>
    <source>
        <strain evidence="2 3">KL-A</strain>
    </source>
</reference>
<dbReference type="EMBL" id="ARZX01000034">
    <property type="protein sequence ID" value="EWH10548.1"/>
    <property type="molecule type" value="Genomic_DNA"/>
</dbReference>
<feature type="transmembrane region" description="Helical" evidence="1">
    <location>
        <begin position="6"/>
        <end position="27"/>
    </location>
</feature>
<keyword evidence="1" id="KW-1133">Transmembrane helix</keyword>
<evidence type="ECO:0000256" key="1">
    <source>
        <dbReference type="SAM" id="Phobius"/>
    </source>
</evidence>
<keyword evidence="3" id="KW-1185">Reference proteome</keyword>
<dbReference type="Pfam" id="PF17555">
    <property type="entry name" value="TssN"/>
    <property type="match status" value="1"/>
</dbReference>
<gene>
    <name evidence="2" type="ORF">KLA_16632</name>
</gene>
<accession>A0ABP3B2N8</accession>
<keyword evidence="1" id="KW-0812">Transmembrane</keyword>
<dbReference type="Proteomes" id="UP000019275">
    <property type="component" value="Unassembled WGS sequence"/>
</dbReference>
<comment type="caution">
    <text evidence="2">The sequence shown here is derived from an EMBL/GenBank/DDBJ whole genome shotgun (WGS) entry which is preliminary data.</text>
</comment>